<dbReference type="PANTHER" id="PTHR43163:SF6">
    <property type="entry name" value="DIPEPTIDE TRANSPORT SYSTEM PERMEASE PROTEIN DPPB-RELATED"/>
    <property type="match status" value="1"/>
</dbReference>
<evidence type="ECO:0000313" key="10">
    <source>
        <dbReference type="Proteomes" id="UP001596150"/>
    </source>
</evidence>
<evidence type="ECO:0000256" key="6">
    <source>
        <dbReference type="ARBA" id="ARBA00023136"/>
    </source>
</evidence>
<protein>
    <submittedName>
        <fullName evidence="9">ABC transporter permease</fullName>
    </submittedName>
</protein>
<dbReference type="CDD" id="cd06261">
    <property type="entry name" value="TM_PBP2"/>
    <property type="match status" value="1"/>
</dbReference>
<evidence type="ECO:0000256" key="5">
    <source>
        <dbReference type="ARBA" id="ARBA00022989"/>
    </source>
</evidence>
<feature type="transmembrane region" description="Helical" evidence="7">
    <location>
        <begin position="131"/>
        <end position="159"/>
    </location>
</feature>
<sequence length="315" mass="33882">MAKLILRRLFGTLPVLLGVSFVVFVALQLVPGDVARTILGYNATEERVAALRAILGLDRPILVQYVTWLGNLARGDLGQSVALGVPVLTVILDKIGASLILMGASFALVLVFGLLLAALSGGHHRSPLDRMIVLLTLVFASVPPFWLGIVLLYLFGLQFRLFPISGMYDMANPGGLPDLLRHLVLPAVTTAVSSLAVVARVTRGRMIDVMNQPYIMTAKARGLSRPRIVYVEAVRNVLPTYVGISGLQIGYLFGSAIFSEIVFNWPGIGLQLYQAIIQRDFPVVQGAVLAIAAVFVFGNLIADLIAAALDPKRAT</sequence>
<name>A0ABW0PRQ3_9HYPH</name>
<evidence type="ECO:0000256" key="3">
    <source>
        <dbReference type="ARBA" id="ARBA00022475"/>
    </source>
</evidence>
<feature type="transmembrane region" description="Helical" evidence="7">
    <location>
        <begin position="288"/>
        <end position="309"/>
    </location>
</feature>
<accession>A0ABW0PRQ3</accession>
<organism evidence="9 10">
    <name type="scientific">Kaistia terrae</name>
    <dbReference type="NCBI Taxonomy" id="537017"/>
    <lineage>
        <taxon>Bacteria</taxon>
        <taxon>Pseudomonadati</taxon>
        <taxon>Pseudomonadota</taxon>
        <taxon>Alphaproteobacteria</taxon>
        <taxon>Hyphomicrobiales</taxon>
        <taxon>Kaistiaceae</taxon>
        <taxon>Kaistia</taxon>
    </lineage>
</organism>
<comment type="similarity">
    <text evidence="7">Belongs to the binding-protein-dependent transport system permease family.</text>
</comment>
<feature type="transmembrane region" description="Helical" evidence="7">
    <location>
        <begin position="9"/>
        <end position="30"/>
    </location>
</feature>
<dbReference type="PANTHER" id="PTHR43163">
    <property type="entry name" value="DIPEPTIDE TRANSPORT SYSTEM PERMEASE PROTEIN DPPB-RELATED"/>
    <property type="match status" value="1"/>
</dbReference>
<comment type="caution">
    <text evidence="9">The sequence shown here is derived from an EMBL/GenBank/DDBJ whole genome shotgun (WGS) entry which is preliminary data.</text>
</comment>
<evidence type="ECO:0000256" key="2">
    <source>
        <dbReference type="ARBA" id="ARBA00022448"/>
    </source>
</evidence>
<evidence type="ECO:0000256" key="7">
    <source>
        <dbReference type="RuleBase" id="RU363032"/>
    </source>
</evidence>
<dbReference type="Pfam" id="PF19300">
    <property type="entry name" value="BPD_transp_1_N"/>
    <property type="match status" value="1"/>
</dbReference>
<dbReference type="EMBL" id="JBHSML010000002">
    <property type="protein sequence ID" value="MFC5515326.1"/>
    <property type="molecule type" value="Genomic_DNA"/>
</dbReference>
<dbReference type="InterPro" id="IPR000515">
    <property type="entry name" value="MetI-like"/>
</dbReference>
<evidence type="ECO:0000256" key="1">
    <source>
        <dbReference type="ARBA" id="ARBA00004651"/>
    </source>
</evidence>
<feature type="transmembrane region" description="Helical" evidence="7">
    <location>
        <begin position="95"/>
        <end position="119"/>
    </location>
</feature>
<evidence type="ECO:0000313" key="9">
    <source>
        <dbReference type="EMBL" id="MFC5515326.1"/>
    </source>
</evidence>
<keyword evidence="5 7" id="KW-1133">Transmembrane helix</keyword>
<keyword evidence="3" id="KW-1003">Cell membrane</keyword>
<feature type="transmembrane region" description="Helical" evidence="7">
    <location>
        <begin position="179"/>
        <end position="201"/>
    </location>
</feature>
<dbReference type="InterPro" id="IPR035906">
    <property type="entry name" value="MetI-like_sf"/>
</dbReference>
<dbReference type="RefSeq" id="WP_266343316.1">
    <property type="nucleotide sequence ID" value="NZ_JAPKNH010000002.1"/>
</dbReference>
<keyword evidence="2 7" id="KW-0813">Transport</keyword>
<evidence type="ECO:0000256" key="4">
    <source>
        <dbReference type="ARBA" id="ARBA00022692"/>
    </source>
</evidence>
<dbReference type="PROSITE" id="PS50928">
    <property type="entry name" value="ABC_TM1"/>
    <property type="match status" value="1"/>
</dbReference>
<dbReference type="Proteomes" id="UP001596150">
    <property type="component" value="Unassembled WGS sequence"/>
</dbReference>
<reference evidence="10" key="1">
    <citation type="journal article" date="2019" name="Int. J. Syst. Evol. Microbiol.">
        <title>The Global Catalogue of Microorganisms (GCM) 10K type strain sequencing project: providing services to taxonomists for standard genome sequencing and annotation.</title>
        <authorList>
            <consortium name="The Broad Institute Genomics Platform"/>
            <consortium name="The Broad Institute Genome Sequencing Center for Infectious Disease"/>
            <person name="Wu L."/>
            <person name="Ma J."/>
        </authorList>
    </citation>
    <scope>NUCLEOTIDE SEQUENCE [LARGE SCALE GENOMIC DNA]</scope>
    <source>
        <strain evidence="10">KACC 12633</strain>
    </source>
</reference>
<dbReference type="InterPro" id="IPR045621">
    <property type="entry name" value="BPD_transp_1_N"/>
</dbReference>
<dbReference type="Pfam" id="PF00528">
    <property type="entry name" value="BPD_transp_1"/>
    <property type="match status" value="1"/>
</dbReference>
<feature type="domain" description="ABC transmembrane type-1" evidence="8">
    <location>
        <begin position="95"/>
        <end position="306"/>
    </location>
</feature>
<gene>
    <name evidence="9" type="ORF">ACFPP9_06050</name>
</gene>
<keyword evidence="10" id="KW-1185">Reference proteome</keyword>
<comment type="subcellular location">
    <subcellularLocation>
        <location evidence="1 7">Cell membrane</location>
        <topology evidence="1 7">Multi-pass membrane protein</topology>
    </subcellularLocation>
</comment>
<keyword evidence="6 7" id="KW-0472">Membrane</keyword>
<evidence type="ECO:0000259" key="8">
    <source>
        <dbReference type="PROSITE" id="PS50928"/>
    </source>
</evidence>
<proteinExistence type="inferred from homology"/>
<dbReference type="SUPFAM" id="SSF161098">
    <property type="entry name" value="MetI-like"/>
    <property type="match status" value="1"/>
</dbReference>
<dbReference type="Gene3D" id="1.10.3720.10">
    <property type="entry name" value="MetI-like"/>
    <property type="match status" value="1"/>
</dbReference>
<keyword evidence="4 7" id="KW-0812">Transmembrane</keyword>